<evidence type="ECO:0000256" key="1">
    <source>
        <dbReference type="ARBA" id="ARBA00008779"/>
    </source>
</evidence>
<evidence type="ECO:0000313" key="4">
    <source>
        <dbReference type="EMBL" id="ESP86908.1"/>
    </source>
</evidence>
<dbReference type="InterPro" id="IPR050738">
    <property type="entry name" value="Sulfatase"/>
</dbReference>
<dbReference type="RefSeq" id="WP_023395896.1">
    <property type="nucleotide sequence ID" value="NZ_ASGZ01000068.1"/>
</dbReference>
<dbReference type="PATRIC" id="fig|1324957.4.peg.3381"/>
<feature type="region of interest" description="Disordered" evidence="2">
    <location>
        <begin position="379"/>
        <end position="398"/>
    </location>
</feature>
<dbReference type="InterPro" id="IPR017850">
    <property type="entry name" value="Alkaline_phosphatase_core_sf"/>
</dbReference>
<gene>
    <name evidence="4" type="ORF">K933_16642</name>
</gene>
<reference evidence="4 5" key="1">
    <citation type="journal article" date="2013" name="Genome Announc.">
        <title>Draft Genome Sequence of 'Candidatus Halobonum tyrrellensis' Strain G22, Isolated from the Hypersaline Waters of Lake Tyrrell, Australia.</title>
        <authorList>
            <person name="Ugalde J.A."/>
            <person name="Narasingarao P."/>
            <person name="Kuo S."/>
            <person name="Podell S."/>
            <person name="Allen E.E."/>
        </authorList>
    </citation>
    <scope>NUCLEOTIDE SEQUENCE [LARGE SCALE GENOMIC DNA]</scope>
    <source>
        <strain evidence="4 5">G22</strain>
    </source>
</reference>
<evidence type="ECO:0000259" key="3">
    <source>
        <dbReference type="Pfam" id="PF00884"/>
    </source>
</evidence>
<dbReference type="AlphaFoldDB" id="V4HA33"/>
<dbReference type="Pfam" id="PF00884">
    <property type="entry name" value="Sulfatase"/>
    <property type="match status" value="1"/>
</dbReference>
<feature type="compositionally biased region" description="Polar residues" evidence="2">
    <location>
        <begin position="381"/>
        <end position="390"/>
    </location>
</feature>
<dbReference type="STRING" id="1324957.K933_16642"/>
<organism evidence="4 5">
    <name type="scientific">Candidatus Halobonum tyrrellensis G22</name>
    <dbReference type="NCBI Taxonomy" id="1324957"/>
    <lineage>
        <taxon>Archaea</taxon>
        <taxon>Methanobacteriati</taxon>
        <taxon>Methanobacteriota</taxon>
        <taxon>Stenosarchaea group</taxon>
        <taxon>Halobacteria</taxon>
        <taxon>Halobacteriales</taxon>
        <taxon>Haloferacaceae</taxon>
        <taxon>Candidatus Halobonum</taxon>
    </lineage>
</organism>
<feature type="domain" description="Sulfatase N-terminal" evidence="3">
    <location>
        <begin position="15"/>
        <end position="307"/>
    </location>
</feature>
<comment type="caution">
    <text evidence="4">The sequence shown here is derived from an EMBL/GenBank/DDBJ whole genome shotgun (WGS) entry which is preliminary data.</text>
</comment>
<sequence>MSAGADGDGEGDERQNVILVSVDSLRADRCGHLGGTSRMPTLDYLAEEGLAFDQAVAPGPTTTDTMTVMHTGEFPTMTADDERAGMKRKIRRHLLSRETLAQRFKRKGYSTAAFTTNPWTSSYFGFDKGYDRFEDFMEGDASSSLIRNTLEDTSVPGSTLVQNLLSWTQGQNMYMSWRQFFGDIREWIREAPEPYFLWIFLVDAHMPYQPSPANRTHPRPLSLAANAWLYGGADDRVEDLFRPILLQAYDDTVYDVDDFVATLRGSVDSDTLLGFHADHGELFGEGGEYGHGVNLREELVRVPFVIANGPTGRIDEPFPLRDMPRMLPKLATGGGIEAVEEFTKPHVRTRNYDPQFGVWGTDWTYVDRASDEIVYERGSLGSEQEQSVGPTNEEHAEVGREVVGRWRRGLEERRQVSAAAAQVAAEADL</sequence>
<dbReference type="GO" id="GO:0004065">
    <property type="term" value="F:arylsulfatase activity"/>
    <property type="evidence" value="ECO:0007669"/>
    <property type="project" value="TreeGrafter"/>
</dbReference>
<proteinExistence type="inferred from homology"/>
<dbReference type="PANTHER" id="PTHR42693:SF33">
    <property type="entry name" value="ARYLSULFATASE"/>
    <property type="match status" value="1"/>
</dbReference>
<accession>V4HA33</accession>
<dbReference type="OrthoDB" id="3164at2157"/>
<dbReference type="SUPFAM" id="SSF53649">
    <property type="entry name" value="Alkaline phosphatase-like"/>
    <property type="match status" value="1"/>
</dbReference>
<comment type="similarity">
    <text evidence="1">Belongs to the sulfatase family.</text>
</comment>
<dbReference type="Gene3D" id="3.40.720.10">
    <property type="entry name" value="Alkaline Phosphatase, subunit A"/>
    <property type="match status" value="1"/>
</dbReference>
<dbReference type="eggNOG" id="arCOG02785">
    <property type="taxonomic scope" value="Archaea"/>
</dbReference>
<evidence type="ECO:0000256" key="2">
    <source>
        <dbReference type="SAM" id="MobiDB-lite"/>
    </source>
</evidence>
<dbReference type="InterPro" id="IPR000917">
    <property type="entry name" value="Sulfatase_N"/>
</dbReference>
<dbReference type="PANTHER" id="PTHR42693">
    <property type="entry name" value="ARYLSULFATASE FAMILY MEMBER"/>
    <property type="match status" value="1"/>
</dbReference>
<keyword evidence="5" id="KW-1185">Reference proteome</keyword>
<evidence type="ECO:0000313" key="5">
    <source>
        <dbReference type="Proteomes" id="UP000017840"/>
    </source>
</evidence>
<name>V4HA33_9EURY</name>
<dbReference type="EMBL" id="ASGZ01000068">
    <property type="protein sequence ID" value="ESP86908.1"/>
    <property type="molecule type" value="Genomic_DNA"/>
</dbReference>
<protein>
    <submittedName>
        <fullName evidence="4">Arylsulfatase A family protein</fullName>
    </submittedName>
</protein>
<dbReference type="Proteomes" id="UP000017840">
    <property type="component" value="Unassembled WGS sequence"/>
</dbReference>